<evidence type="ECO:0000313" key="3">
    <source>
        <dbReference type="Proteomes" id="UP000198790"/>
    </source>
</evidence>
<dbReference type="Gene3D" id="3.10.310.50">
    <property type="match status" value="1"/>
</dbReference>
<dbReference type="EMBL" id="FOKK01000001">
    <property type="protein sequence ID" value="SFA79043.1"/>
    <property type="molecule type" value="Genomic_DNA"/>
</dbReference>
<dbReference type="STRING" id="237018.SAMN04489723_101340"/>
<feature type="domain" description="TPM" evidence="1">
    <location>
        <begin position="3"/>
        <end position="119"/>
    </location>
</feature>
<name>A0A1I0VSV0_9BACT</name>
<dbReference type="AlphaFoldDB" id="A0A1I0VSV0"/>
<dbReference type="Pfam" id="PF04536">
    <property type="entry name" value="TPM_phosphatase"/>
    <property type="match status" value="1"/>
</dbReference>
<proteinExistence type="predicted"/>
<evidence type="ECO:0000259" key="1">
    <source>
        <dbReference type="Pfam" id="PF04536"/>
    </source>
</evidence>
<dbReference type="PANTHER" id="PTHR30373:SF8">
    <property type="entry name" value="BLL7265 PROTEIN"/>
    <property type="match status" value="1"/>
</dbReference>
<reference evidence="2 3" key="1">
    <citation type="submission" date="2016-10" db="EMBL/GenBank/DDBJ databases">
        <authorList>
            <person name="de Groot N.N."/>
        </authorList>
    </citation>
    <scope>NUCLEOTIDE SEQUENCE [LARGE SCALE GENOMIC DNA]</scope>
    <source>
        <strain evidence="2 3">DSM 23399</strain>
    </source>
</reference>
<evidence type="ECO:0000313" key="2">
    <source>
        <dbReference type="EMBL" id="SFA79043.1"/>
    </source>
</evidence>
<dbReference type="OrthoDB" id="9786161at2"/>
<sequence>MSEKLFSTADREAIVNAIRSAEVSTSGEIQVHIESRCKVEVLDRAVKVFDTLKMHQTKDRNGVLFYLAVVDKRFAILGDKGINEVVPEDFWEKIKEHMAGLFKQGQFTQGLIDGIHMAGEQLGTHFPYQGDSDINELPDEISFGS</sequence>
<dbReference type="InterPro" id="IPR007621">
    <property type="entry name" value="TPM_dom"/>
</dbReference>
<organism evidence="2 3">
    <name type="scientific">Algoriphagus aquimarinus</name>
    <dbReference type="NCBI Taxonomy" id="237018"/>
    <lineage>
        <taxon>Bacteria</taxon>
        <taxon>Pseudomonadati</taxon>
        <taxon>Bacteroidota</taxon>
        <taxon>Cytophagia</taxon>
        <taxon>Cytophagales</taxon>
        <taxon>Cyclobacteriaceae</taxon>
        <taxon>Algoriphagus</taxon>
    </lineage>
</organism>
<protein>
    <submittedName>
        <fullName evidence="2">TLP18.3, Psb32 and MOLO-1 founding protein of phosphatase</fullName>
    </submittedName>
</protein>
<keyword evidence="3" id="KW-1185">Reference proteome</keyword>
<dbReference type="RefSeq" id="WP_092894434.1">
    <property type="nucleotide sequence ID" value="NZ_CAXBKE010000045.1"/>
</dbReference>
<dbReference type="Proteomes" id="UP000198790">
    <property type="component" value="Unassembled WGS sequence"/>
</dbReference>
<accession>A0A1I0VSV0</accession>
<dbReference type="PANTHER" id="PTHR30373">
    <property type="entry name" value="UPF0603 PROTEIN YGCG"/>
    <property type="match status" value="1"/>
</dbReference>
<gene>
    <name evidence="2" type="ORF">SAMN04489723_101340</name>
</gene>